<dbReference type="PANTHER" id="PTHR45496">
    <property type="entry name" value="CHAPERONE DNAJ-DOMAIN SUPERFAMILY PROTEIN"/>
    <property type="match status" value="1"/>
</dbReference>
<feature type="region of interest" description="Disordered" evidence="2">
    <location>
        <begin position="443"/>
        <end position="463"/>
    </location>
</feature>
<dbReference type="STRING" id="4540.A0A3L6QTF3"/>
<accession>A0A3L6QTF3</accession>
<feature type="coiled-coil region" evidence="1">
    <location>
        <begin position="13"/>
        <end position="68"/>
    </location>
</feature>
<sequence length="565" mass="59600">MEGNDADEPLSTAASVLKELSGTREEMERAREAAVQAWLASMPLAEELERLRAELAAAKSRLAATASEIPPLKSLIESTNGAVAERQAEAARKQAAVVDLRGRVDSARAELRRLRAEIAATRDAKDALEQRVLIRRQAARALKLAELAVAAETHALAWAAGAVAEQAARASVGGDGDGDGEDAHHDVVALPARKLEELRRRRHLHLTAEPHIERSLPTSTPLTHMDFSAGGGGGGRGEPARWLEIAGKLLAARDLVGCKRLAERAVEADPNLPGADELLAVADVLLASQRQLPSGRADPVAVLQLQPGPDPATVKRAFGRLSQLVSAPRNPRPAADTALHFVEEAFADLSKNASSDTAPAAASTPASGGASAAAADADAFWTACPYCCHVYQYQRALVGRALRCQSAGCRRAFVATEIPTVPPIVPGTDMYYCAWANVQPANKSGVRGSPAGPSRGRMKKTTARKKVGAVLKKHASSGVESGIEPSMLGSDSWNGNAGSGSAQTAGTREININEVAKPTDGATMLNFGGDEDIGFDLDVDATDAILGNLQHLPFLREDDNTRRMF</sequence>
<dbReference type="PANTHER" id="PTHR45496:SF1">
    <property type="entry name" value="CHAPERONE DNAJ-DOMAIN SUPERFAMILY PROTEIN"/>
    <property type="match status" value="1"/>
</dbReference>
<dbReference type="AlphaFoldDB" id="A0A3L6QTF3"/>
<feature type="compositionally biased region" description="Polar residues" evidence="2">
    <location>
        <begin position="489"/>
        <end position="506"/>
    </location>
</feature>
<reference evidence="4" key="1">
    <citation type="journal article" date="2019" name="Nat. Commun.">
        <title>The genome of broomcorn millet.</title>
        <authorList>
            <person name="Zou C."/>
            <person name="Miki D."/>
            <person name="Li D."/>
            <person name="Tang Q."/>
            <person name="Xiao L."/>
            <person name="Rajput S."/>
            <person name="Deng P."/>
            <person name="Jia W."/>
            <person name="Huang R."/>
            <person name="Zhang M."/>
            <person name="Sun Y."/>
            <person name="Hu J."/>
            <person name="Fu X."/>
            <person name="Schnable P.S."/>
            <person name="Li F."/>
            <person name="Zhang H."/>
            <person name="Feng B."/>
            <person name="Zhu X."/>
            <person name="Liu R."/>
            <person name="Schnable J.C."/>
            <person name="Zhu J.-K."/>
            <person name="Zhang H."/>
        </authorList>
    </citation>
    <scope>NUCLEOTIDE SEQUENCE [LARGE SCALE GENOMIC DNA]</scope>
</reference>
<protein>
    <recommendedName>
        <fullName evidence="5">J domain-containing protein</fullName>
    </recommendedName>
</protein>
<gene>
    <name evidence="3" type="ORF">C2845_PM04G28050</name>
</gene>
<dbReference type="EMBL" id="PQIB02000011">
    <property type="protein sequence ID" value="RLM85995.1"/>
    <property type="molecule type" value="Genomic_DNA"/>
</dbReference>
<evidence type="ECO:0000256" key="1">
    <source>
        <dbReference type="SAM" id="Coils"/>
    </source>
</evidence>
<keyword evidence="4" id="KW-1185">Reference proteome</keyword>
<evidence type="ECO:0000313" key="3">
    <source>
        <dbReference type="EMBL" id="RLM85995.1"/>
    </source>
</evidence>
<comment type="caution">
    <text evidence="3">The sequence shown here is derived from an EMBL/GenBank/DDBJ whole genome shotgun (WGS) entry which is preliminary data.</text>
</comment>
<organism evidence="3 4">
    <name type="scientific">Panicum miliaceum</name>
    <name type="common">Proso millet</name>
    <name type="synonym">Broomcorn millet</name>
    <dbReference type="NCBI Taxonomy" id="4540"/>
    <lineage>
        <taxon>Eukaryota</taxon>
        <taxon>Viridiplantae</taxon>
        <taxon>Streptophyta</taxon>
        <taxon>Embryophyta</taxon>
        <taxon>Tracheophyta</taxon>
        <taxon>Spermatophyta</taxon>
        <taxon>Magnoliopsida</taxon>
        <taxon>Liliopsida</taxon>
        <taxon>Poales</taxon>
        <taxon>Poaceae</taxon>
        <taxon>PACMAD clade</taxon>
        <taxon>Panicoideae</taxon>
        <taxon>Panicodae</taxon>
        <taxon>Paniceae</taxon>
        <taxon>Panicinae</taxon>
        <taxon>Panicum</taxon>
        <taxon>Panicum sect. Panicum</taxon>
    </lineage>
</organism>
<feature type="region of interest" description="Disordered" evidence="2">
    <location>
        <begin position="480"/>
        <end position="510"/>
    </location>
</feature>
<evidence type="ECO:0008006" key="5">
    <source>
        <dbReference type="Google" id="ProtNLM"/>
    </source>
</evidence>
<evidence type="ECO:0000256" key="2">
    <source>
        <dbReference type="SAM" id="MobiDB-lite"/>
    </source>
</evidence>
<keyword evidence="1" id="KW-0175">Coiled coil</keyword>
<dbReference type="InterPro" id="IPR053052">
    <property type="entry name" value="Imprinting_Balance_Reg"/>
</dbReference>
<feature type="coiled-coil region" evidence="1">
    <location>
        <begin position="97"/>
        <end position="131"/>
    </location>
</feature>
<proteinExistence type="predicted"/>
<dbReference type="OrthoDB" id="10250354at2759"/>
<name>A0A3L6QTF3_PANMI</name>
<evidence type="ECO:0000313" key="4">
    <source>
        <dbReference type="Proteomes" id="UP000275267"/>
    </source>
</evidence>
<dbReference type="Proteomes" id="UP000275267">
    <property type="component" value="Unassembled WGS sequence"/>
</dbReference>